<keyword evidence="7" id="KW-0460">Magnesium</keyword>
<dbReference type="PRINTS" id="PR01100">
    <property type="entry name" value="SHIKIMTKNASE"/>
</dbReference>
<dbReference type="UniPathway" id="UPA00053">
    <property type="reaction ID" value="UER00088"/>
</dbReference>
<reference evidence="8 9" key="1">
    <citation type="submission" date="2016-05" db="EMBL/GenBank/DDBJ databases">
        <title>Microbial solvent formation.</title>
        <authorList>
            <person name="Poehlein A."/>
            <person name="Montoya Solano J.D."/>
            <person name="Flitsch S."/>
            <person name="Krabben P."/>
            <person name="Duerre P."/>
            <person name="Daniel R."/>
        </authorList>
    </citation>
    <scope>NUCLEOTIDE SEQUENCE [LARGE SCALE GENOMIC DNA]</scope>
    <source>
        <strain evidence="8 9">DSM 53</strain>
    </source>
</reference>
<feature type="binding site" evidence="7">
    <location>
        <position position="57"/>
    </location>
    <ligand>
        <name>substrate</name>
    </ligand>
</feature>
<dbReference type="GO" id="GO:0009423">
    <property type="term" value="P:chorismate biosynthetic process"/>
    <property type="evidence" value="ECO:0007669"/>
    <property type="project" value="UniProtKB-UniRule"/>
</dbReference>
<evidence type="ECO:0000256" key="2">
    <source>
        <dbReference type="ARBA" id="ARBA00022679"/>
    </source>
</evidence>
<keyword evidence="1 7" id="KW-0028">Amino-acid biosynthesis</keyword>
<comment type="pathway">
    <text evidence="7">Metabolic intermediate biosynthesis; chorismate biosynthesis; chorismate from D-erythrose 4-phosphate and phosphoenolpyruvate: step 5/7.</text>
</comment>
<dbReference type="SUPFAM" id="SSF52540">
    <property type="entry name" value="P-loop containing nucleoside triphosphate hydrolases"/>
    <property type="match status" value="1"/>
</dbReference>
<dbReference type="Pfam" id="PF01202">
    <property type="entry name" value="SKI"/>
    <property type="match status" value="1"/>
</dbReference>
<comment type="cofactor">
    <cofactor evidence="7">
        <name>Mg(2+)</name>
        <dbReference type="ChEBI" id="CHEBI:18420"/>
    </cofactor>
    <text evidence="7">Binds 1 Mg(2+) ion per subunit.</text>
</comment>
<dbReference type="CDD" id="cd00464">
    <property type="entry name" value="SK"/>
    <property type="match status" value="1"/>
</dbReference>
<feature type="binding site" evidence="7">
    <location>
        <position position="149"/>
    </location>
    <ligand>
        <name>ATP</name>
        <dbReference type="ChEBI" id="CHEBI:30616"/>
    </ligand>
</feature>
<keyword evidence="5 7" id="KW-0067">ATP-binding</keyword>
<sequence length="169" mass="19555">MKNKVVFIGMPGCGKSTIGILVSEELKIKFIDMDNYIENMTSKTIPELFEQGENYFRDFESLACRELAKESNVIISSGGGVVKRKENIDVLKEESFIIFIDRPLEELLGDVDISKRPLLKEGRERIIKLYEERYELYRLCADKIIRNNREIGDIVNEIKEVLIDSLEMN</sequence>
<evidence type="ECO:0000256" key="3">
    <source>
        <dbReference type="ARBA" id="ARBA00022741"/>
    </source>
</evidence>
<feature type="binding site" evidence="7">
    <location>
        <begin position="12"/>
        <end position="17"/>
    </location>
    <ligand>
        <name>ATP</name>
        <dbReference type="ChEBI" id="CHEBI:30616"/>
    </ligand>
</feature>
<name>A0A1S8SKE7_CLOBE</name>
<comment type="caution">
    <text evidence="8">The sequence shown here is derived from an EMBL/GenBank/DDBJ whole genome shotgun (WGS) entry which is preliminary data.</text>
</comment>
<feature type="binding site" evidence="7">
    <location>
        <position position="79"/>
    </location>
    <ligand>
        <name>substrate</name>
    </ligand>
</feature>
<evidence type="ECO:0000256" key="7">
    <source>
        <dbReference type="HAMAP-Rule" id="MF_00109"/>
    </source>
</evidence>
<feature type="binding site" evidence="7">
    <location>
        <position position="133"/>
    </location>
    <ligand>
        <name>substrate</name>
    </ligand>
</feature>
<feature type="binding site" evidence="7">
    <location>
        <position position="16"/>
    </location>
    <ligand>
        <name>Mg(2+)</name>
        <dbReference type="ChEBI" id="CHEBI:18420"/>
    </ligand>
</feature>
<keyword evidence="6 7" id="KW-0057">Aromatic amino acid biosynthesis</keyword>
<keyword evidence="3 7" id="KW-0547">Nucleotide-binding</keyword>
<comment type="function">
    <text evidence="7">Catalyzes the specific phosphorylation of the 3-hydroxyl group of shikimic acid using ATP as a cosubstrate.</text>
</comment>
<dbReference type="Gene3D" id="3.40.50.300">
    <property type="entry name" value="P-loop containing nucleotide triphosphate hydrolases"/>
    <property type="match status" value="1"/>
</dbReference>
<organism evidence="8 9">
    <name type="scientific">Clostridium beijerinckii</name>
    <name type="common">Clostridium MP</name>
    <dbReference type="NCBI Taxonomy" id="1520"/>
    <lineage>
        <taxon>Bacteria</taxon>
        <taxon>Bacillati</taxon>
        <taxon>Bacillota</taxon>
        <taxon>Clostridia</taxon>
        <taxon>Eubacteriales</taxon>
        <taxon>Clostridiaceae</taxon>
        <taxon>Clostridium</taxon>
    </lineage>
</organism>
<feature type="binding site" evidence="7">
    <location>
        <position position="116"/>
    </location>
    <ligand>
        <name>ATP</name>
        <dbReference type="ChEBI" id="CHEBI:30616"/>
    </ligand>
</feature>
<dbReference type="GO" id="GO:0005524">
    <property type="term" value="F:ATP binding"/>
    <property type="evidence" value="ECO:0007669"/>
    <property type="project" value="UniProtKB-UniRule"/>
</dbReference>
<dbReference type="GO" id="GO:0009073">
    <property type="term" value="P:aromatic amino acid family biosynthetic process"/>
    <property type="evidence" value="ECO:0007669"/>
    <property type="project" value="UniProtKB-KW"/>
</dbReference>
<keyword evidence="7" id="KW-0479">Metal-binding</keyword>
<evidence type="ECO:0000313" key="8">
    <source>
        <dbReference type="EMBL" id="OOM65665.1"/>
    </source>
</evidence>
<feature type="binding site" evidence="7">
    <location>
        <position position="34"/>
    </location>
    <ligand>
        <name>substrate</name>
    </ligand>
</feature>
<evidence type="ECO:0000256" key="4">
    <source>
        <dbReference type="ARBA" id="ARBA00022777"/>
    </source>
</evidence>
<dbReference type="HAMAP" id="MF_00109">
    <property type="entry name" value="Shikimate_kinase"/>
    <property type="match status" value="1"/>
</dbReference>
<dbReference type="EC" id="2.7.1.71" evidence="7"/>
<dbReference type="GO" id="GO:0000287">
    <property type="term" value="F:magnesium ion binding"/>
    <property type="evidence" value="ECO:0007669"/>
    <property type="project" value="UniProtKB-UniRule"/>
</dbReference>
<dbReference type="InterPro" id="IPR000623">
    <property type="entry name" value="Shikimate_kinase/TSH1"/>
</dbReference>
<dbReference type="Proteomes" id="UP000190973">
    <property type="component" value="Unassembled WGS sequence"/>
</dbReference>
<accession>A0A1S8SKE7</accession>
<keyword evidence="4 7" id="KW-0418">Kinase</keyword>
<keyword evidence="7" id="KW-0963">Cytoplasm</keyword>
<dbReference type="InterPro" id="IPR027417">
    <property type="entry name" value="P-loop_NTPase"/>
</dbReference>
<dbReference type="GO" id="GO:0004765">
    <property type="term" value="F:shikimate kinase activity"/>
    <property type="evidence" value="ECO:0007669"/>
    <property type="project" value="UniProtKB-UniRule"/>
</dbReference>
<evidence type="ECO:0000313" key="9">
    <source>
        <dbReference type="Proteomes" id="UP000190973"/>
    </source>
</evidence>
<gene>
    <name evidence="7 8" type="primary">aroK</name>
    <name evidence="8" type="ORF">CLBCK_02940</name>
</gene>
<protein>
    <recommendedName>
        <fullName evidence="7">Shikimate kinase</fullName>
        <shortName evidence="7">SK</shortName>
        <ecNumber evidence="7">2.7.1.71</ecNumber>
    </recommendedName>
</protein>
<dbReference type="RefSeq" id="WP_077837208.1">
    <property type="nucleotide sequence ID" value="NZ_JABTAE010000001.1"/>
</dbReference>
<dbReference type="EMBL" id="LZZI01000004">
    <property type="protein sequence ID" value="OOM65665.1"/>
    <property type="molecule type" value="Genomic_DNA"/>
</dbReference>
<evidence type="ECO:0000256" key="6">
    <source>
        <dbReference type="ARBA" id="ARBA00023141"/>
    </source>
</evidence>
<evidence type="ECO:0000256" key="1">
    <source>
        <dbReference type="ARBA" id="ARBA00022605"/>
    </source>
</evidence>
<dbReference type="PANTHER" id="PTHR21087">
    <property type="entry name" value="SHIKIMATE KINASE"/>
    <property type="match status" value="1"/>
</dbReference>
<comment type="subcellular location">
    <subcellularLocation>
        <location evidence="7">Cytoplasm</location>
    </subcellularLocation>
</comment>
<dbReference type="GO" id="GO:0005829">
    <property type="term" value="C:cytosol"/>
    <property type="evidence" value="ECO:0007669"/>
    <property type="project" value="TreeGrafter"/>
</dbReference>
<dbReference type="AlphaFoldDB" id="A0A1S8SKE7"/>
<comment type="catalytic activity">
    <reaction evidence="7">
        <text>shikimate + ATP = 3-phosphoshikimate + ADP + H(+)</text>
        <dbReference type="Rhea" id="RHEA:13121"/>
        <dbReference type="ChEBI" id="CHEBI:15378"/>
        <dbReference type="ChEBI" id="CHEBI:30616"/>
        <dbReference type="ChEBI" id="CHEBI:36208"/>
        <dbReference type="ChEBI" id="CHEBI:145989"/>
        <dbReference type="ChEBI" id="CHEBI:456216"/>
        <dbReference type="EC" id="2.7.1.71"/>
    </reaction>
</comment>
<dbReference type="InterPro" id="IPR031322">
    <property type="entry name" value="Shikimate/glucono_kinase"/>
</dbReference>
<evidence type="ECO:0000256" key="5">
    <source>
        <dbReference type="ARBA" id="ARBA00022840"/>
    </source>
</evidence>
<comment type="subunit">
    <text evidence="7">Monomer.</text>
</comment>
<keyword evidence="2 7" id="KW-0808">Transferase</keyword>
<comment type="similarity">
    <text evidence="7">Belongs to the shikimate kinase family.</text>
</comment>
<proteinExistence type="inferred from homology"/>
<dbReference type="PANTHER" id="PTHR21087:SF16">
    <property type="entry name" value="SHIKIMATE KINASE 1, CHLOROPLASTIC"/>
    <property type="match status" value="1"/>
</dbReference>
<dbReference type="GO" id="GO:0008652">
    <property type="term" value="P:amino acid biosynthetic process"/>
    <property type="evidence" value="ECO:0007669"/>
    <property type="project" value="UniProtKB-KW"/>
</dbReference>